<evidence type="ECO:0000313" key="2">
    <source>
        <dbReference type="Proteomes" id="UP000316079"/>
    </source>
</evidence>
<reference evidence="1 2" key="1">
    <citation type="journal article" date="2019" name="Sci. Data">
        <title>Hybrid genome assembly and annotation of Danionella translucida.</title>
        <authorList>
            <person name="Kadobianskyi M."/>
            <person name="Schulze L."/>
            <person name="Schuelke M."/>
            <person name="Judkewitz B."/>
        </authorList>
    </citation>
    <scope>NUCLEOTIDE SEQUENCE [LARGE SCALE GENOMIC DNA]</scope>
    <source>
        <strain evidence="1 2">Bolton</strain>
    </source>
</reference>
<gene>
    <name evidence="1" type="ORF">DNTS_002271</name>
</gene>
<proteinExistence type="predicted"/>
<evidence type="ECO:0000313" key="1">
    <source>
        <dbReference type="EMBL" id="TRY84824.1"/>
    </source>
</evidence>
<dbReference type="EMBL" id="SRMA01026365">
    <property type="protein sequence ID" value="TRY84824.1"/>
    <property type="molecule type" value="Genomic_DNA"/>
</dbReference>
<keyword evidence="2" id="KW-1185">Reference proteome</keyword>
<name>A0A553Q4G9_9TELE</name>
<comment type="caution">
    <text evidence="1">The sequence shown here is derived from an EMBL/GenBank/DDBJ whole genome shotgun (WGS) entry which is preliminary data.</text>
</comment>
<protein>
    <submittedName>
        <fullName evidence="1">Uncharacterized protein</fullName>
    </submittedName>
</protein>
<sequence length="82" mass="8947">MSKLALYFALSVKAENVVFVYDVTSLSGSECTLYAFVISGSFTCPEGGVYASKDCFTEPTGFERAINAFPKITEQRTKSLRG</sequence>
<accession>A0A553Q4G9</accession>
<dbReference type="AlphaFoldDB" id="A0A553Q4G9"/>
<dbReference type="OrthoDB" id="5976022at2759"/>
<organism evidence="1 2">
    <name type="scientific">Danionella cerebrum</name>
    <dbReference type="NCBI Taxonomy" id="2873325"/>
    <lineage>
        <taxon>Eukaryota</taxon>
        <taxon>Metazoa</taxon>
        <taxon>Chordata</taxon>
        <taxon>Craniata</taxon>
        <taxon>Vertebrata</taxon>
        <taxon>Euteleostomi</taxon>
        <taxon>Actinopterygii</taxon>
        <taxon>Neopterygii</taxon>
        <taxon>Teleostei</taxon>
        <taxon>Ostariophysi</taxon>
        <taxon>Cypriniformes</taxon>
        <taxon>Danionidae</taxon>
        <taxon>Danioninae</taxon>
        <taxon>Danionella</taxon>
    </lineage>
</organism>
<dbReference type="Proteomes" id="UP000316079">
    <property type="component" value="Unassembled WGS sequence"/>
</dbReference>